<evidence type="ECO:0000313" key="4">
    <source>
        <dbReference type="Proteomes" id="UP000255102"/>
    </source>
</evidence>
<reference evidence="1 3" key="1">
    <citation type="submission" date="2015-04" db="EMBL/GenBank/DDBJ databases">
        <authorList>
            <person name="Calcutt M.J."/>
            <person name="Foecking M.F."/>
        </authorList>
    </citation>
    <scope>NUCLEOTIDE SEQUENCE [LARGE SCALE GENOMIC DNA]</scope>
    <source>
        <strain evidence="1 3">199/55</strain>
    </source>
</reference>
<dbReference type="KEGG" id="moi:MOVS_05235"/>
<dbReference type="EMBL" id="CP011158">
    <property type="protein sequence ID" value="ANB91482.1"/>
    <property type="molecule type" value="Genomic_DNA"/>
</dbReference>
<dbReference type="Proteomes" id="UP000255102">
    <property type="component" value="Unassembled WGS sequence"/>
</dbReference>
<dbReference type="Proteomes" id="UP000076765">
    <property type="component" value="Chromosome"/>
</dbReference>
<dbReference type="AlphaFoldDB" id="A0A378PLU9"/>
<evidence type="ECO:0000313" key="3">
    <source>
        <dbReference type="Proteomes" id="UP000076765"/>
    </source>
</evidence>
<keyword evidence="3" id="KW-1185">Reference proteome</keyword>
<organism evidence="2 4">
    <name type="scientific">Moraxella ovis</name>
    <dbReference type="NCBI Taxonomy" id="29433"/>
    <lineage>
        <taxon>Bacteria</taxon>
        <taxon>Pseudomonadati</taxon>
        <taxon>Pseudomonadota</taxon>
        <taxon>Gammaproteobacteria</taxon>
        <taxon>Moraxellales</taxon>
        <taxon>Moraxellaceae</taxon>
        <taxon>Moraxella</taxon>
    </lineage>
</organism>
<dbReference type="EMBL" id="UGPW01000001">
    <property type="protein sequence ID" value="STY87100.1"/>
    <property type="molecule type" value="Genomic_DNA"/>
</dbReference>
<gene>
    <name evidence="1" type="ORF">MOVS_05235</name>
    <name evidence="2" type="ORF">NCTC11227_01099</name>
</gene>
<evidence type="ECO:0000313" key="1">
    <source>
        <dbReference type="EMBL" id="ANB91482.1"/>
    </source>
</evidence>
<reference evidence="2 4" key="2">
    <citation type="submission" date="2018-06" db="EMBL/GenBank/DDBJ databases">
        <authorList>
            <consortium name="Pathogen Informatics"/>
            <person name="Doyle S."/>
        </authorList>
    </citation>
    <scope>NUCLEOTIDE SEQUENCE [LARGE SCALE GENOMIC DNA]</scope>
    <source>
        <strain evidence="2 4">NCTC11227</strain>
    </source>
</reference>
<protein>
    <submittedName>
        <fullName evidence="2">Uncharacterized protein</fullName>
    </submittedName>
</protein>
<evidence type="ECO:0000313" key="2">
    <source>
        <dbReference type="EMBL" id="STY87100.1"/>
    </source>
</evidence>
<sequence length="572" mass="63126">MGVNKIDFTLGNYNPNQAVGLIAMARENDRQISDSLKGILDGFEKTARQNADVRAMNYINSLDLTDLTPDKMAGHTQALQDISDGMGGLNPSKEALTALDGRGNVVAQRANNLANLEAQNILNQTNQIDLNNRQDAHALDTAVKTALSKPDSVEVIKNNLPTHLQGIFNHEFELYKLNQQNNYGDALNKVNAVRDNIENYKADVIIDKLRTVLPNFQDANGTVDYTKLFADKNVLTLLGEDTHNPSIFGKVLNKFDAKEAEKVKVAFDRMIAKMKADAAAAQGEAAIWNAKTNETKVNNQNNQFYAQSNATKIEEGDKKFTKTQESFNKHIVNTRLGTGGAISLTRDGQYSIDNDKLTANFVNSIKQASEIKPIVYKSPSKDAWWTNNRNFGVFKGWVGGEGLRNSIKTNLDNYKKPNGQPLTKDEYIGMAEILKSDMYQGDVLGSSGYSNRFPNKSYVKNNKLDIDALYAIYNRNLMTESSNRTREISRAILKEASTLGVDLGMIRDSLPDGFLNQYAGVLDADVLAILTGTNELNRIQGKWTGTVKGTLPSLQMPASTKGSLPKPKVGMR</sequence>
<name>A0A378PLU9_9GAMM</name>
<proteinExistence type="predicted"/>
<dbReference type="STRING" id="29433.MOVS_05235"/>
<accession>A0A378PLU9</accession>
<dbReference type="RefSeq" id="WP_063514059.1">
    <property type="nucleotide sequence ID" value="NZ_CP011158.1"/>
</dbReference>